<dbReference type="Pfam" id="PF22958">
    <property type="entry name" value="Ltn1_1st"/>
    <property type="match status" value="2"/>
</dbReference>
<keyword evidence="9 15" id="KW-0479">Metal-binding</keyword>
<evidence type="ECO:0000256" key="13">
    <source>
        <dbReference type="ARBA" id="ARBA00022833"/>
    </source>
</evidence>
<dbReference type="PROSITE" id="PS50089">
    <property type="entry name" value="ZF_RING_2"/>
    <property type="match status" value="1"/>
</dbReference>
<comment type="subcellular location">
    <subcellularLocation>
        <location evidence="2">Cytoplasm</location>
        <location evidence="2">Cytosol</location>
    </subcellularLocation>
</comment>
<accession>A0AAD3D319</accession>
<evidence type="ECO:0000256" key="10">
    <source>
        <dbReference type="ARBA" id="ARBA00022737"/>
    </source>
</evidence>
<evidence type="ECO:0000256" key="15">
    <source>
        <dbReference type="RuleBase" id="RU367090"/>
    </source>
</evidence>
<keyword evidence="8 15" id="KW-0808">Transferase</keyword>
<dbReference type="CDD" id="cd16491">
    <property type="entry name" value="RING-CH-C4HC3_LTN1"/>
    <property type="match status" value="1"/>
</dbReference>
<gene>
    <name evidence="18" type="ORF">CTEN210_12121</name>
</gene>
<dbReference type="Pfam" id="PF23009">
    <property type="entry name" value="UBC_like"/>
    <property type="match status" value="1"/>
</dbReference>
<evidence type="ECO:0000256" key="3">
    <source>
        <dbReference type="ARBA" id="ARBA00004906"/>
    </source>
</evidence>
<evidence type="ECO:0000313" key="18">
    <source>
        <dbReference type="EMBL" id="GFH55645.1"/>
    </source>
</evidence>
<dbReference type="InterPro" id="IPR039795">
    <property type="entry name" value="LTN1/Rkr1"/>
</dbReference>
<evidence type="ECO:0000256" key="14">
    <source>
        <dbReference type="PROSITE-ProRule" id="PRU00175"/>
    </source>
</evidence>
<keyword evidence="11 14" id="KW-0863">Zinc-finger</keyword>
<evidence type="ECO:0000256" key="7">
    <source>
        <dbReference type="ARBA" id="ARBA00022490"/>
    </source>
</evidence>
<comment type="catalytic activity">
    <reaction evidence="1 15">
        <text>S-ubiquitinyl-[E2 ubiquitin-conjugating enzyme]-L-cysteine + [acceptor protein]-L-lysine = [E2 ubiquitin-conjugating enzyme]-L-cysteine + N(6)-ubiquitinyl-[acceptor protein]-L-lysine.</text>
        <dbReference type="EC" id="2.3.2.27"/>
    </reaction>
</comment>
<keyword evidence="7" id="KW-0963">Cytoplasm</keyword>
<comment type="subunit">
    <text evidence="15">Component of the ribosome quality control complex (RQC).</text>
</comment>
<dbReference type="InterPro" id="IPR054477">
    <property type="entry name" value="LTN1_E3_ligase_6th"/>
</dbReference>
<dbReference type="Pfam" id="PF22999">
    <property type="entry name" value="LTN1_E3_ligase_6th"/>
    <property type="match status" value="1"/>
</dbReference>
<evidence type="ECO:0000256" key="11">
    <source>
        <dbReference type="ARBA" id="ARBA00022771"/>
    </source>
</evidence>
<keyword evidence="13 15" id="KW-0862">Zinc</keyword>
<keyword evidence="19" id="KW-1185">Reference proteome</keyword>
<dbReference type="InterPro" id="IPR013083">
    <property type="entry name" value="Znf_RING/FYVE/PHD"/>
</dbReference>
<proteinExistence type="inferred from homology"/>
<evidence type="ECO:0000313" key="19">
    <source>
        <dbReference type="Proteomes" id="UP001054902"/>
    </source>
</evidence>
<dbReference type="SUPFAM" id="SSF48371">
    <property type="entry name" value="ARM repeat"/>
    <property type="match status" value="2"/>
</dbReference>
<feature type="region of interest" description="Disordered" evidence="16">
    <location>
        <begin position="29"/>
        <end position="61"/>
    </location>
</feature>
<keyword evidence="12 15" id="KW-0833">Ubl conjugation pathway</keyword>
<dbReference type="Gene3D" id="3.30.40.10">
    <property type="entry name" value="Zinc/RING finger domain, C3HC4 (zinc finger)"/>
    <property type="match status" value="1"/>
</dbReference>
<evidence type="ECO:0000256" key="6">
    <source>
        <dbReference type="ARBA" id="ARBA00017157"/>
    </source>
</evidence>
<dbReference type="SUPFAM" id="SSF57850">
    <property type="entry name" value="RING/U-box"/>
    <property type="match status" value="1"/>
</dbReference>
<keyword evidence="10" id="KW-0677">Repeat</keyword>
<dbReference type="EC" id="2.3.2.27" evidence="5 15"/>
<feature type="compositionally biased region" description="Low complexity" evidence="16">
    <location>
        <begin position="252"/>
        <end position="264"/>
    </location>
</feature>
<dbReference type="InterPro" id="IPR016024">
    <property type="entry name" value="ARM-type_fold"/>
</dbReference>
<feature type="region of interest" description="Disordered" evidence="16">
    <location>
        <begin position="233"/>
        <end position="267"/>
    </location>
</feature>
<protein>
    <recommendedName>
        <fullName evidence="6 15">E3 ubiquitin-protein ligase listerin</fullName>
        <ecNumber evidence="5 15">2.3.2.27</ecNumber>
    </recommendedName>
    <alternativeName>
        <fullName evidence="15">RING-type E3 ubiquitin transferase listerin</fullName>
    </alternativeName>
</protein>
<evidence type="ECO:0000256" key="5">
    <source>
        <dbReference type="ARBA" id="ARBA00012483"/>
    </source>
</evidence>
<dbReference type="InterPro" id="IPR054476">
    <property type="entry name" value="Ltn1_N"/>
</dbReference>
<dbReference type="GO" id="GO:0008270">
    <property type="term" value="F:zinc ion binding"/>
    <property type="evidence" value="ECO:0007669"/>
    <property type="project" value="UniProtKB-KW"/>
</dbReference>
<evidence type="ECO:0000256" key="9">
    <source>
        <dbReference type="ARBA" id="ARBA00022723"/>
    </source>
</evidence>
<dbReference type="GO" id="GO:0072344">
    <property type="term" value="P:rescue of stalled ribosome"/>
    <property type="evidence" value="ECO:0007669"/>
    <property type="project" value="UniProtKB-UniRule"/>
</dbReference>
<dbReference type="GO" id="GO:1990112">
    <property type="term" value="C:RQC complex"/>
    <property type="evidence" value="ECO:0007669"/>
    <property type="project" value="UniProtKB-UniRule"/>
</dbReference>
<dbReference type="GO" id="GO:0043023">
    <property type="term" value="F:ribosomal large subunit binding"/>
    <property type="evidence" value="ECO:0007669"/>
    <property type="project" value="TreeGrafter"/>
</dbReference>
<dbReference type="GO" id="GO:0005829">
    <property type="term" value="C:cytosol"/>
    <property type="evidence" value="ECO:0007669"/>
    <property type="project" value="UniProtKB-SubCell"/>
</dbReference>
<comment type="similarity">
    <text evidence="4 15">Belongs to the LTN1 family.</text>
</comment>
<dbReference type="PANTHER" id="PTHR12389">
    <property type="entry name" value="ZINC FINGER PROTEIN 294"/>
    <property type="match status" value="1"/>
</dbReference>
<evidence type="ECO:0000256" key="8">
    <source>
        <dbReference type="ARBA" id="ARBA00022679"/>
    </source>
</evidence>
<organism evidence="18 19">
    <name type="scientific">Chaetoceros tenuissimus</name>
    <dbReference type="NCBI Taxonomy" id="426638"/>
    <lineage>
        <taxon>Eukaryota</taxon>
        <taxon>Sar</taxon>
        <taxon>Stramenopiles</taxon>
        <taxon>Ochrophyta</taxon>
        <taxon>Bacillariophyta</taxon>
        <taxon>Coscinodiscophyceae</taxon>
        <taxon>Chaetocerotophycidae</taxon>
        <taxon>Chaetocerotales</taxon>
        <taxon>Chaetocerotaceae</taxon>
        <taxon>Chaetoceros</taxon>
    </lineage>
</organism>
<dbReference type="InterPro" id="IPR001841">
    <property type="entry name" value="Znf_RING"/>
</dbReference>
<dbReference type="EMBL" id="BLLK01000051">
    <property type="protein sequence ID" value="GFH55645.1"/>
    <property type="molecule type" value="Genomic_DNA"/>
</dbReference>
<dbReference type="FunFam" id="3.30.40.10:FF:000038">
    <property type="entry name" value="E3 ubiquitin-protein ligase listerin"/>
    <property type="match status" value="1"/>
</dbReference>
<sequence length="1791" mass="202067">MVKAKRPNAGGGEFTGFAAFASHTSTAAAAVQRAKEKEKKSSSLPQTSKGKVRPNPLYTGNDTQLSQIFKRIAKKDPITKSRALTELSNYAFPNNTATSTSVVKSEQITSLSHYFYLFSIKLLMDNNASVRIEAVKTFTNMLQHVPKAALALMEYNVQDETIQGNVIGWIYSLQQSQTGEEKKCAQNCWKYLMDKFQSKDVQKWVVLHLEEILKNSSRAVTLTEALSIRTMTQNTFSQPQQKQGKKKDKKQSQPQASASASSVSEAEKEEMEERFERVILCTLRSCCTFLQENPDTTDSKHLDRWDQPSLLWKHIASLKSSFRRSTYEVVSYIAQFATSLLHNDEKKSNLPSMMLNILASEKDQANFPPLLEMILLYIMSFKNVDGGIAKAWDDKMALNQKQFCKNLGKVLKRACYGANAPLWAPTILPILATLGSIEGQEQLLSSLWSGRTVAVGQADSMSIVSAVAECAMFILVQKLQLDSENENEVITKEIGQQFLDCVEYFLMLDTIGSAAMKAYQALCTTIVRDLCKLDSLGEDMNCRFLAIRDWFWSEGLHAMLGNLGGNGISRLTELLTGVQKFREKNSPNDTGFLKDTLKAFFHSIVCPNISNGETPKKPELSLTSTILKNCSLEYLFNDIEAAETWCESSVIPLILTVEEGKFSILNAQFELVFTIISEISDVDAKKRLWKTVVSTVLESNQKLDIMTAGLKVILTKFPEAKSIIICDELDSFAIIIATDAEKHYNDHSKFKSEEEILDKEFVFLQLVSGVNRLSSQRLISLECLTEWVNIMLGHPIEYGIFTNRHILLEVLLSFVKTSSEDVREASILQLLLRSWQEGGKSWDPSTMNEILSQKNHIYTQFIEQSSITLQNEMILDPVDRSYVDFDSYLWACRAARFMELLRSDAIIDPLELIGMKSISMWKAATHSPARCEKLYLLLLYMLEKDPDHIELVSSLKADEFHNWLAHVLIVAVKMDGENSTRCRNLLHLFSDIAKKIDLEACLNKAVEILSVEVKNDSIDVSFTNRGIVVLDFLVGHLFSKLTPKLLEKVDDDVDQSEVKEGDELWYVSDGQNENSDRLRCTIMKIHTDDFPNLYFTVSIGDKSKQTIAARLKKHAFNPSMKMQEQAENIDPTLLRLEDVLASKLIQPCIQSGGNDKKKIASELLNTLISFCGLRGKKGIGSTRFEVYQIISKFERDLLESVTNSEALADLCSNFQYMVTLLGRSSLTSTSHHNVPLLDFDCSSIYSALEERLRNQEDGFQDEIEKQSELSSSILKFLSVLASTSMDESNISICWELLDISSRSGHRTPTSITEIILAIEKMNDAMEKLPLSAKALAINSKESSISNLIKAFCQWNFESDKFIAVGDFIADEELLPEQDPNINVLDTFRIFIQNEIKNSQNAVVYSARENTNLLFEGLSSPSKRRSIFNILSIAAKNGGELCSNDDVDLAESTEDLLNEWIDGLEDEEAAEIEDDIYVTAQWLPTDLMNELESWKNIPIDPTNENQIALCLLRWNLCLDYFEAAGKADMRNRAHISSYIEKLGSVNEMFSVASQFCEWTDQDLSHLFDSTSMNVSDLDFDISKLSTLSIFRSIELMPTLCKTWWSDDCPKALRNDVSKFVETMVAPETLKRELLRIEQSSSLGELEVNGSCISREVVANYIQDECKLSVVIKIPPSFPLRNAQVDCQRTLGISEKRWRFWSLLIMRMLNSQDGSVLDALLLWKQNVDKEFEGVEPCPVCYSVLCVKTHAMPNLECKTCNNRFHSGCLYKWFSSSGKNQCVLCQQPWSGTKVA</sequence>
<dbReference type="Proteomes" id="UP001054902">
    <property type="component" value="Unassembled WGS sequence"/>
</dbReference>
<feature type="domain" description="RING-type" evidence="17">
    <location>
        <begin position="1735"/>
        <end position="1782"/>
    </location>
</feature>
<comment type="caution">
    <text evidence="18">The sequence shown here is derived from an EMBL/GenBank/DDBJ whole genome shotgun (WGS) entry which is preliminary data.</text>
</comment>
<reference evidence="18 19" key="1">
    <citation type="journal article" date="2021" name="Sci. Rep.">
        <title>The genome of the diatom Chaetoceros tenuissimus carries an ancient integrated fragment of an extant virus.</title>
        <authorList>
            <person name="Hongo Y."/>
            <person name="Kimura K."/>
            <person name="Takaki Y."/>
            <person name="Yoshida Y."/>
            <person name="Baba S."/>
            <person name="Kobayashi G."/>
            <person name="Nagasaki K."/>
            <person name="Hano T."/>
            <person name="Tomaru Y."/>
        </authorList>
    </citation>
    <scope>NUCLEOTIDE SEQUENCE [LARGE SCALE GENOMIC DNA]</scope>
    <source>
        <strain evidence="18 19">NIES-3715</strain>
    </source>
</reference>
<dbReference type="GO" id="GO:0061630">
    <property type="term" value="F:ubiquitin protein ligase activity"/>
    <property type="evidence" value="ECO:0007669"/>
    <property type="project" value="UniProtKB-UniRule"/>
</dbReference>
<dbReference type="GO" id="GO:1990116">
    <property type="term" value="P:ribosome-associated ubiquitin-dependent protein catabolic process"/>
    <property type="evidence" value="ECO:0007669"/>
    <property type="project" value="UniProtKB-UniRule"/>
</dbReference>
<evidence type="ECO:0000259" key="17">
    <source>
        <dbReference type="PROSITE" id="PS50089"/>
    </source>
</evidence>
<evidence type="ECO:0000256" key="12">
    <source>
        <dbReference type="ARBA" id="ARBA00022786"/>
    </source>
</evidence>
<evidence type="ECO:0000256" key="1">
    <source>
        <dbReference type="ARBA" id="ARBA00000900"/>
    </source>
</evidence>
<dbReference type="InterPro" id="IPR054478">
    <property type="entry name" value="LTN1_UBC"/>
</dbReference>
<evidence type="ECO:0000256" key="16">
    <source>
        <dbReference type="SAM" id="MobiDB-lite"/>
    </source>
</evidence>
<dbReference type="InterPro" id="IPR039804">
    <property type="entry name" value="RING-CH-C4HC3_LTN1"/>
</dbReference>
<evidence type="ECO:0000256" key="4">
    <source>
        <dbReference type="ARBA" id="ARBA00007997"/>
    </source>
</evidence>
<name>A0AAD3D319_9STRA</name>
<comment type="function">
    <text evidence="15">E3 ubiquitin-protein ligase. Component of the ribosome quality control complex (RQC), a ribosome-associated complex that mediates ubiquitination and extraction of incompletely synthesized nascent chains for proteasomal degradation.</text>
</comment>
<evidence type="ECO:0000256" key="2">
    <source>
        <dbReference type="ARBA" id="ARBA00004514"/>
    </source>
</evidence>
<comment type="pathway">
    <text evidence="3 15">Protein modification; protein ubiquitination.</text>
</comment>
<dbReference type="PANTHER" id="PTHR12389:SF0">
    <property type="entry name" value="E3 UBIQUITIN-PROTEIN LIGASE LISTERIN"/>
    <property type="match status" value="1"/>
</dbReference>